<comment type="caution">
    <text evidence="1">The sequence shown here is derived from an EMBL/GenBank/DDBJ whole genome shotgun (WGS) entry which is preliminary data.</text>
</comment>
<dbReference type="SUPFAM" id="SSF51120">
    <property type="entry name" value="beta-Roll"/>
    <property type="match status" value="1"/>
</dbReference>
<dbReference type="Proteomes" id="UP001595557">
    <property type="component" value="Unassembled WGS sequence"/>
</dbReference>
<dbReference type="EMBL" id="JBHRTE010000097">
    <property type="protein sequence ID" value="MFC3170273.1"/>
    <property type="molecule type" value="Genomic_DNA"/>
</dbReference>
<dbReference type="InterPro" id="IPR011050">
    <property type="entry name" value="Pectin_lyase_fold/virulence"/>
</dbReference>
<evidence type="ECO:0000313" key="2">
    <source>
        <dbReference type="Proteomes" id="UP001595557"/>
    </source>
</evidence>
<proteinExistence type="predicted"/>
<dbReference type="InterPro" id="IPR018511">
    <property type="entry name" value="Hemolysin-typ_Ca-bd_CS"/>
</dbReference>
<dbReference type="PROSITE" id="PS00330">
    <property type="entry name" value="HEMOLYSIN_CALCIUM"/>
    <property type="match status" value="2"/>
</dbReference>
<dbReference type="Pfam" id="PF00353">
    <property type="entry name" value="HemolysinCabind"/>
    <property type="match status" value="1"/>
</dbReference>
<organism evidence="1 2">
    <name type="scientific">Paracoccus fontiphilus</name>
    <dbReference type="NCBI Taxonomy" id="1815556"/>
    <lineage>
        <taxon>Bacteria</taxon>
        <taxon>Pseudomonadati</taxon>
        <taxon>Pseudomonadota</taxon>
        <taxon>Alphaproteobacteria</taxon>
        <taxon>Rhodobacterales</taxon>
        <taxon>Paracoccaceae</taxon>
        <taxon>Paracoccus</taxon>
    </lineage>
</organism>
<gene>
    <name evidence="1" type="ORF">ACFOD7_19730</name>
</gene>
<dbReference type="RefSeq" id="WP_207470750.1">
    <property type="nucleotide sequence ID" value="NZ_JAFNAW010000050.1"/>
</dbReference>
<evidence type="ECO:0008006" key="3">
    <source>
        <dbReference type="Google" id="ProtNLM"/>
    </source>
</evidence>
<accession>A0ABV7IL90</accession>
<keyword evidence="2" id="KW-1185">Reference proteome</keyword>
<sequence>MGELLIDTSYTAAEIQQALDEPAYDTYRFEAGTYDLDRGLQITRDGVRIVGAGPEKVTLRHTGLHPGPTIQVLARKPMGRAFELAAPAAAGDTLLRLDTVEGLKAREGRPGEENHVPGDILYVFQPNNADYLNANDLRWVLPAGAAEGHVRADGNSFPANRHPLREVLTEIVAIDAARNEVTIADPVPHDLAAGRNRVRVTDLVRDVAISGLGLSFAEPRLLDLDDYATGPAPGWRSVRALDLNGVSNALIEDITITLPPSHAFGIDRAYGTRLHDLTAVGTQARTGGNGYHFILEEAFGTTATGLQSLDYVADGVNHGGARHSLLFSAYNAEHGNQVAFNLITRDINFHGSLDSGNVVVVRTFDYSSAPEHITMAKGRTAEIWNVIHRDVAPLHPHQMTPDTDENSIADIFEHLNKVWVAERFVGGPSGDLVIAMPRGGGGELRPALQAAVRDNGLRAEGRGGNDRIIGADGDDTLNGGAGNDRLTGGEGRDLFIASPGRDVITDFEDGVDMLDLSAFGFSGVEEAMSRARNSRRGVEFRLGKGTSLRVDKMTAQAISDDLSF</sequence>
<name>A0ABV7IL90_9RHOB</name>
<reference evidence="2" key="1">
    <citation type="journal article" date="2019" name="Int. J. Syst. Evol. Microbiol.">
        <title>The Global Catalogue of Microorganisms (GCM) 10K type strain sequencing project: providing services to taxonomists for standard genome sequencing and annotation.</title>
        <authorList>
            <consortium name="The Broad Institute Genomics Platform"/>
            <consortium name="The Broad Institute Genome Sequencing Center for Infectious Disease"/>
            <person name="Wu L."/>
            <person name="Ma J."/>
        </authorList>
    </citation>
    <scope>NUCLEOTIDE SEQUENCE [LARGE SCALE GENOMIC DNA]</scope>
    <source>
        <strain evidence="2">KCTC 52239</strain>
    </source>
</reference>
<evidence type="ECO:0000313" key="1">
    <source>
        <dbReference type="EMBL" id="MFC3170273.1"/>
    </source>
</evidence>
<dbReference type="InterPro" id="IPR011049">
    <property type="entry name" value="Serralysin-like_metalloprot_C"/>
</dbReference>
<dbReference type="PRINTS" id="PR00313">
    <property type="entry name" value="CABNDNGRPT"/>
</dbReference>
<dbReference type="SUPFAM" id="SSF51126">
    <property type="entry name" value="Pectin lyase-like"/>
    <property type="match status" value="1"/>
</dbReference>
<protein>
    <recommendedName>
        <fullName evidence="3">Hemolysin-type calcium-binding repeat-containing protein</fullName>
    </recommendedName>
</protein>
<dbReference type="InterPro" id="IPR001343">
    <property type="entry name" value="Hemolysn_Ca-bd"/>
</dbReference>
<dbReference type="Gene3D" id="2.150.10.10">
    <property type="entry name" value="Serralysin-like metalloprotease, C-terminal"/>
    <property type="match status" value="1"/>
</dbReference>